<dbReference type="Gene3D" id="1.10.10.60">
    <property type="entry name" value="Homeodomain-like"/>
    <property type="match status" value="1"/>
</dbReference>
<dbReference type="Pfam" id="PF00440">
    <property type="entry name" value="TetR_N"/>
    <property type="match status" value="1"/>
</dbReference>
<dbReference type="Pfam" id="PF17932">
    <property type="entry name" value="TetR_C_24"/>
    <property type="match status" value="1"/>
</dbReference>
<keyword evidence="1 2" id="KW-0238">DNA-binding</keyword>
<evidence type="ECO:0000256" key="2">
    <source>
        <dbReference type="PROSITE-ProRule" id="PRU00335"/>
    </source>
</evidence>
<feature type="DNA-binding region" description="H-T-H motif" evidence="2">
    <location>
        <begin position="38"/>
        <end position="57"/>
    </location>
</feature>
<dbReference type="InterPro" id="IPR001647">
    <property type="entry name" value="HTH_TetR"/>
</dbReference>
<dbReference type="PANTHER" id="PTHR43479">
    <property type="entry name" value="ACREF/ENVCD OPERON REPRESSOR-RELATED"/>
    <property type="match status" value="1"/>
</dbReference>
<dbReference type="EMBL" id="JANAKN010000106">
    <property type="protein sequence ID" value="MCQ3023909.1"/>
    <property type="molecule type" value="Genomic_DNA"/>
</dbReference>
<dbReference type="PRINTS" id="PR00455">
    <property type="entry name" value="HTHTETR"/>
</dbReference>
<dbReference type="RefSeq" id="WP_010434623.1">
    <property type="nucleotide sequence ID" value="NZ_JANAKN010000106.1"/>
</dbReference>
<dbReference type="Gene3D" id="1.10.357.10">
    <property type="entry name" value="Tetracycline Repressor, domain 2"/>
    <property type="match status" value="1"/>
</dbReference>
<proteinExistence type="predicted"/>
<name>A0AAW5J8Q2_PSESS</name>
<feature type="domain" description="HTH tetR-type" evidence="3">
    <location>
        <begin position="15"/>
        <end position="75"/>
    </location>
</feature>
<sequence length="201" mass="23498">MTIDLRDQLKLKKQAYVQDEILSTAAILFADKGFRAITINDIAAGLGYTKSVVYYYFKNKNEILWQIFNRMYESYQQSIDEVIGKSQSPTETLREILYQHALQVMKRKHWTAIYFRDESELEPEQQNLMRKRKREYDASIEKVYQEGVKEGVFVDIPSHIAVSGFLGMCNWSHTWFNDNGSHTAEQIAGYYCSIMSKGYLK</sequence>
<evidence type="ECO:0000313" key="4">
    <source>
        <dbReference type="EMBL" id="MCQ3023909.1"/>
    </source>
</evidence>
<organism evidence="4 5">
    <name type="scientific">Pseudomonas savastanoi</name>
    <name type="common">Pseudomonas syringae pv. savastanoi</name>
    <dbReference type="NCBI Taxonomy" id="29438"/>
    <lineage>
        <taxon>Bacteria</taxon>
        <taxon>Pseudomonadati</taxon>
        <taxon>Pseudomonadota</taxon>
        <taxon>Gammaproteobacteria</taxon>
        <taxon>Pseudomonadales</taxon>
        <taxon>Pseudomonadaceae</taxon>
        <taxon>Pseudomonas</taxon>
    </lineage>
</organism>
<dbReference type="SUPFAM" id="SSF46689">
    <property type="entry name" value="Homeodomain-like"/>
    <property type="match status" value="1"/>
</dbReference>
<dbReference type="SUPFAM" id="SSF48498">
    <property type="entry name" value="Tetracyclin repressor-like, C-terminal domain"/>
    <property type="match status" value="1"/>
</dbReference>
<evidence type="ECO:0000256" key="1">
    <source>
        <dbReference type="ARBA" id="ARBA00023125"/>
    </source>
</evidence>
<dbReference type="InterPro" id="IPR041490">
    <property type="entry name" value="KstR2_TetR_C"/>
</dbReference>
<reference evidence="4" key="1">
    <citation type="submission" date="2022-07" db="EMBL/GenBank/DDBJ databases">
        <title>The diversity of lipopeptides in the P. syringae complex parallels phylogeny and sheds light on structural diversification during evolutionary history.</title>
        <authorList>
            <person name="Bricout A."/>
            <person name="Morris C.E."/>
            <person name="Chandeysson C."/>
            <person name="Duban M."/>
            <person name="Boistel C."/>
            <person name="Chataigne G."/>
            <person name="Lecouturier D."/>
            <person name="Jacques P."/>
            <person name="Leclere V."/>
            <person name="Rochex A."/>
        </authorList>
    </citation>
    <scope>NUCLEOTIDE SEQUENCE</scope>
    <source>
        <strain evidence="4">LYR0002</strain>
    </source>
</reference>
<gene>
    <name evidence="4" type="ORF">NLO85_25990</name>
</gene>
<protein>
    <submittedName>
        <fullName evidence="4">TetR/AcrR family transcriptional regulator</fullName>
    </submittedName>
</protein>
<comment type="caution">
    <text evidence="4">The sequence shown here is derived from an EMBL/GenBank/DDBJ whole genome shotgun (WGS) entry which is preliminary data.</text>
</comment>
<evidence type="ECO:0000313" key="5">
    <source>
        <dbReference type="Proteomes" id="UP001206018"/>
    </source>
</evidence>
<dbReference type="PROSITE" id="PS50977">
    <property type="entry name" value="HTH_TETR_2"/>
    <property type="match status" value="1"/>
</dbReference>
<dbReference type="Proteomes" id="UP001206018">
    <property type="component" value="Unassembled WGS sequence"/>
</dbReference>
<dbReference type="InterPro" id="IPR050624">
    <property type="entry name" value="HTH-type_Tx_Regulator"/>
</dbReference>
<dbReference type="InterPro" id="IPR036271">
    <property type="entry name" value="Tet_transcr_reg_TetR-rel_C_sf"/>
</dbReference>
<dbReference type="PANTHER" id="PTHR43479:SF11">
    <property type="entry name" value="ACREF_ENVCD OPERON REPRESSOR-RELATED"/>
    <property type="match status" value="1"/>
</dbReference>
<dbReference type="AlphaFoldDB" id="A0AAW5J8Q2"/>
<accession>A0AAW5J8Q2</accession>
<evidence type="ECO:0000259" key="3">
    <source>
        <dbReference type="PROSITE" id="PS50977"/>
    </source>
</evidence>
<dbReference type="GO" id="GO:0003677">
    <property type="term" value="F:DNA binding"/>
    <property type="evidence" value="ECO:0007669"/>
    <property type="project" value="UniProtKB-UniRule"/>
</dbReference>
<dbReference type="InterPro" id="IPR009057">
    <property type="entry name" value="Homeodomain-like_sf"/>
</dbReference>